<reference evidence="1" key="1">
    <citation type="submission" date="2020-04" db="EMBL/GenBank/DDBJ databases">
        <authorList>
            <person name="Alioto T."/>
            <person name="Alioto T."/>
            <person name="Gomez Garrido J."/>
        </authorList>
    </citation>
    <scope>NUCLEOTIDE SEQUENCE</scope>
    <source>
        <strain evidence="1">A484AB</strain>
    </source>
</reference>
<gene>
    <name evidence="1" type="ORF">PACLA_8A032210</name>
</gene>
<dbReference type="Proteomes" id="UP001152795">
    <property type="component" value="Unassembled WGS sequence"/>
</dbReference>
<keyword evidence="2" id="KW-1185">Reference proteome</keyword>
<organism evidence="1 2">
    <name type="scientific">Paramuricea clavata</name>
    <name type="common">Red gorgonian</name>
    <name type="synonym">Violescent sea-whip</name>
    <dbReference type="NCBI Taxonomy" id="317549"/>
    <lineage>
        <taxon>Eukaryota</taxon>
        <taxon>Metazoa</taxon>
        <taxon>Cnidaria</taxon>
        <taxon>Anthozoa</taxon>
        <taxon>Octocorallia</taxon>
        <taxon>Malacalcyonacea</taxon>
        <taxon>Plexauridae</taxon>
        <taxon>Paramuricea</taxon>
    </lineage>
</organism>
<dbReference type="AlphaFoldDB" id="A0A6S7HPT1"/>
<accession>A0A6S7HPT1</accession>
<proteinExistence type="predicted"/>
<dbReference type="EMBL" id="CACRXK020003134">
    <property type="protein sequence ID" value="CAB3997570.1"/>
    <property type="molecule type" value="Genomic_DNA"/>
</dbReference>
<evidence type="ECO:0000313" key="1">
    <source>
        <dbReference type="EMBL" id="CAB3997570.1"/>
    </source>
</evidence>
<comment type="caution">
    <text evidence="1">The sequence shown here is derived from an EMBL/GenBank/DDBJ whole genome shotgun (WGS) entry which is preliminary data.</text>
</comment>
<evidence type="ECO:0000313" key="2">
    <source>
        <dbReference type="Proteomes" id="UP001152795"/>
    </source>
</evidence>
<protein>
    <submittedName>
        <fullName evidence="1">Uncharacterized protein</fullName>
    </submittedName>
</protein>
<sequence>MSDRRERFDIAGLMRSRKERKSLGKEIVKENEIVERKRSQLRSLKAKVRKYDSKIEKALNELEQLDAVEREMQVESVRKKGKYLTERALENRKKMPTTFADGKVEICERVSRTRRQETYQTALEIHSGGSLGRSAEIGLHDTVNAKCKTSTLVEVLSTSTKIRKSVLPQFYKTSLNTLEGSEENMLRSVAVYYGGGGDGVPFGKYDSACAWLVSFLNLGKGILSSNENYLLFGANCSEDCILVKRFISKFMVEIAHIKKLANQVIRWFNETKSAAREFDYRFTGKDSRLFLQNFMLLISSVQSGVKKDISDNDIIDLKRLCSNYYKAHCIFLHVNPTVWTVGNVVPQDMSEMKTRYGMGLGLNSMESREAKHVFIAKYSQNTLYQHRWQQIFTHEYVTLLWLRSRGYNISKPTNSNATYIPKKVFNDPSVCYCGLYKLASVNRCRFCNHSLREKIKNSVLHGKSMIGGSIECKPMVK</sequence>
<name>A0A6S7HPT1_PARCT</name>